<evidence type="ECO:0000256" key="1">
    <source>
        <dbReference type="SAM" id="MobiDB-lite"/>
    </source>
</evidence>
<comment type="caution">
    <text evidence="2">The sequence shown here is derived from an EMBL/GenBank/DDBJ whole genome shotgun (WGS) entry which is preliminary data.</text>
</comment>
<dbReference type="AlphaFoldDB" id="A0AAD5W416"/>
<dbReference type="EMBL" id="JANIEX010000012">
    <property type="protein sequence ID" value="KAJ3576413.1"/>
    <property type="molecule type" value="Genomic_DNA"/>
</dbReference>
<protein>
    <submittedName>
        <fullName evidence="2">Uncharacterized protein</fullName>
    </submittedName>
</protein>
<feature type="compositionally biased region" description="Polar residues" evidence="1">
    <location>
        <begin position="183"/>
        <end position="203"/>
    </location>
</feature>
<organism evidence="2 3">
    <name type="scientific">Leucocoprinus birnbaumii</name>
    <dbReference type="NCBI Taxonomy" id="56174"/>
    <lineage>
        <taxon>Eukaryota</taxon>
        <taxon>Fungi</taxon>
        <taxon>Dikarya</taxon>
        <taxon>Basidiomycota</taxon>
        <taxon>Agaricomycotina</taxon>
        <taxon>Agaricomycetes</taxon>
        <taxon>Agaricomycetidae</taxon>
        <taxon>Agaricales</taxon>
        <taxon>Agaricineae</taxon>
        <taxon>Agaricaceae</taxon>
        <taxon>Leucocoprinus</taxon>
    </lineage>
</organism>
<gene>
    <name evidence="2" type="ORF">NP233_g453</name>
</gene>
<proteinExistence type="predicted"/>
<dbReference type="Proteomes" id="UP001213000">
    <property type="component" value="Unassembled WGS sequence"/>
</dbReference>
<evidence type="ECO:0000313" key="3">
    <source>
        <dbReference type="Proteomes" id="UP001213000"/>
    </source>
</evidence>
<reference evidence="2" key="1">
    <citation type="submission" date="2022-07" db="EMBL/GenBank/DDBJ databases">
        <title>Genome Sequence of Leucocoprinus birnbaumii.</title>
        <authorList>
            <person name="Buettner E."/>
        </authorList>
    </citation>
    <scope>NUCLEOTIDE SEQUENCE</scope>
    <source>
        <strain evidence="2">VT141</strain>
    </source>
</reference>
<feature type="region of interest" description="Disordered" evidence="1">
    <location>
        <begin position="169"/>
        <end position="207"/>
    </location>
</feature>
<sequence length="317" mass="34361">MKFISQDPYSLPGTPPTVVDSIYVKPAYINKKGQVVPGRFDTAVIDIDSNNDVRSLEGCGVGRICCIFSLPPAAVRSWFPDGWNHNHLAYLEWYTPFSHSRVDPNSRLYQISPLIKNGDIQFDINDSNFSMFSDTLSAEATASGGNTSNVPLSPSPGVATAMPLVSLESEPTGSHKLHGNVDLTDTSDAGASTLHQSKTSSETPRYKPTVVSQTITLSILPTLPWNISYGPPPVIHISSNRAEILDDLRNPDLWTILHGLGFEVDRPPESHLPPTPPPSPAPFANLLPIAIADEMAAQAVLPPLLIFIHQDVLVTVD</sequence>
<accession>A0AAD5W416</accession>
<keyword evidence="3" id="KW-1185">Reference proteome</keyword>
<evidence type="ECO:0000313" key="2">
    <source>
        <dbReference type="EMBL" id="KAJ3576413.1"/>
    </source>
</evidence>
<name>A0AAD5W416_9AGAR</name>